<dbReference type="InterPro" id="IPR015254">
    <property type="entry name" value="AGOG-like"/>
</dbReference>
<name>A0A832TCI0_9EURY</name>
<dbReference type="AlphaFoldDB" id="A0A832TCI0"/>
<evidence type="ECO:0000256" key="4">
    <source>
        <dbReference type="ARBA" id="ARBA00023204"/>
    </source>
</evidence>
<dbReference type="Proteomes" id="UP000619545">
    <property type="component" value="Unassembled WGS sequence"/>
</dbReference>
<dbReference type="SMR" id="A0A832TCI0"/>
<gene>
    <name evidence="7" type="ORF">HA336_03595</name>
</gene>
<comment type="catalytic activity">
    <reaction evidence="6">
        <text>2'-deoxyribonucleotide-(2'-deoxyribose 5'-phosphate)-2'-deoxyribonucleotide-DNA = a 3'-end 2'-deoxyribonucleotide-(2,3-dehydro-2,3-deoxyribose 5'-phosphate)-DNA + a 5'-end 5'-phospho-2'-deoxyribonucleoside-DNA + H(+)</text>
        <dbReference type="Rhea" id="RHEA:66592"/>
        <dbReference type="Rhea" id="RHEA-COMP:13180"/>
        <dbReference type="Rhea" id="RHEA-COMP:16897"/>
        <dbReference type="Rhea" id="RHEA-COMP:17067"/>
        <dbReference type="ChEBI" id="CHEBI:15378"/>
        <dbReference type="ChEBI" id="CHEBI:136412"/>
        <dbReference type="ChEBI" id="CHEBI:157695"/>
        <dbReference type="ChEBI" id="CHEBI:167181"/>
        <dbReference type="EC" id="4.2.99.18"/>
    </reaction>
</comment>
<keyword evidence="5 6" id="KW-0456">Lyase</keyword>
<evidence type="ECO:0000256" key="5">
    <source>
        <dbReference type="ARBA" id="ARBA00023239"/>
    </source>
</evidence>
<evidence type="ECO:0000256" key="6">
    <source>
        <dbReference type="HAMAP-Rule" id="MF_01168"/>
    </source>
</evidence>
<dbReference type="OMA" id="VKMFGYA"/>
<comment type="similarity">
    <text evidence="6">Belongs to the archaeal N-glycosylase/DNA lyase (AGOG) family.</text>
</comment>
<feature type="binding site" evidence="6">
    <location>
        <position position="173"/>
    </location>
    <ligand>
        <name>8-oxoguanine</name>
        <dbReference type="ChEBI" id="CHEBI:52617"/>
    </ligand>
</feature>
<feature type="binding site" evidence="6">
    <location>
        <position position="213"/>
    </location>
    <ligand>
        <name>8-oxoguanine</name>
        <dbReference type="ChEBI" id="CHEBI:52617"/>
    </ligand>
</feature>
<evidence type="ECO:0000313" key="7">
    <source>
        <dbReference type="EMBL" id="HII70298.1"/>
    </source>
</evidence>
<dbReference type="HAMAP" id="MF_01168">
    <property type="entry name" value="AGOG"/>
    <property type="match status" value="1"/>
</dbReference>
<comment type="caution">
    <text evidence="7">The sequence shown here is derived from an EMBL/GenBank/DDBJ whole genome shotgun (WGS) entry which is preliminary data.</text>
</comment>
<dbReference type="SUPFAM" id="SSF48150">
    <property type="entry name" value="DNA-glycosylase"/>
    <property type="match status" value="1"/>
</dbReference>
<keyword evidence="3 6" id="KW-0378">Hydrolase</keyword>
<evidence type="ECO:0000256" key="3">
    <source>
        <dbReference type="ARBA" id="ARBA00022801"/>
    </source>
</evidence>
<dbReference type="NCBIfam" id="NF009785">
    <property type="entry name" value="PRK13280.1-2"/>
    <property type="match status" value="1"/>
</dbReference>
<protein>
    <recommendedName>
        <fullName evidence="6">N-glycosylase/DNA lyase</fullName>
    </recommendedName>
    <alternativeName>
        <fullName evidence="6">8-oxoguanine DNA glycosylase</fullName>
        <ecNumber evidence="6">3.2.2.-</ecNumber>
    </alternativeName>
    <alternativeName>
        <fullName evidence="6">AGOG</fullName>
    </alternativeName>
    <alternativeName>
        <fullName evidence="6">DNA-(apurinic or apyrimidinic site) lyase</fullName>
        <shortName evidence="6">AP lyase</shortName>
        <ecNumber evidence="6">4.2.99.18</ecNumber>
    </alternativeName>
</protein>
<dbReference type="Gene3D" id="1.10.340.30">
    <property type="entry name" value="Hypothetical protein, domain 2"/>
    <property type="match status" value="1"/>
</dbReference>
<dbReference type="EMBL" id="DUJS01000004">
    <property type="protein sequence ID" value="HII70298.1"/>
    <property type="molecule type" value="Genomic_DNA"/>
</dbReference>
<dbReference type="GO" id="GO:0000702">
    <property type="term" value="F:oxidized base lesion DNA N-glycosylase activity"/>
    <property type="evidence" value="ECO:0007669"/>
    <property type="project" value="UniProtKB-UniRule"/>
</dbReference>
<organism evidence="7 8">
    <name type="scientific">Methanopyrus kandleri</name>
    <dbReference type="NCBI Taxonomy" id="2320"/>
    <lineage>
        <taxon>Archaea</taxon>
        <taxon>Methanobacteriati</taxon>
        <taxon>Methanobacteriota</taxon>
        <taxon>Methanomada group</taxon>
        <taxon>Methanopyri</taxon>
        <taxon>Methanopyrales</taxon>
        <taxon>Methanopyraceae</taxon>
        <taxon>Methanopyrus</taxon>
    </lineage>
</organism>
<evidence type="ECO:0000313" key="8">
    <source>
        <dbReference type="Proteomes" id="UP000619545"/>
    </source>
</evidence>
<dbReference type="PIRSF" id="PIRSF008955">
    <property type="entry name" value="AGOG"/>
    <property type="match status" value="1"/>
</dbReference>
<feature type="binding site" evidence="6">
    <location>
        <position position="52"/>
    </location>
    <ligand>
        <name>8-oxoguanine</name>
        <dbReference type="ChEBI" id="CHEBI:52617"/>
    </ligand>
</feature>
<keyword evidence="2 6" id="KW-0228">DNA excision</keyword>
<comment type="domain">
    <text evidence="6">Contains two alpha-helical subdomains, with the 8-oxoguanine binding site located in a cleft at their interface. Contains a helix-hairpin-helix (HhH) structural motif and a Gly/Pro-rich sequence followed by a conserved Asp (HhH-GPD motif).</text>
</comment>
<reference evidence="7" key="1">
    <citation type="journal article" date="2020" name="bioRxiv">
        <title>A rank-normalized archaeal taxonomy based on genome phylogeny resolves widespread incomplete and uneven classifications.</title>
        <authorList>
            <person name="Rinke C."/>
            <person name="Chuvochina M."/>
            <person name="Mussig A.J."/>
            <person name="Chaumeil P.-A."/>
            <person name="Waite D.W."/>
            <person name="Whitman W.B."/>
            <person name="Parks D.H."/>
            <person name="Hugenholtz P."/>
        </authorList>
    </citation>
    <scope>NUCLEOTIDE SEQUENCE</scope>
    <source>
        <strain evidence="7">UBA8853</strain>
    </source>
</reference>
<feature type="active site" description="Schiff-base intermediate with DNA" evidence="6">
    <location>
        <position position="143"/>
    </location>
</feature>
<feature type="binding site" evidence="6">
    <location>
        <position position="25"/>
    </location>
    <ligand>
        <name>8-oxoguanine</name>
        <dbReference type="ChEBI" id="CHEBI:52617"/>
    </ligand>
</feature>
<feature type="binding site" evidence="6">
    <location>
        <position position="63"/>
    </location>
    <ligand>
        <name>8-oxoguanine</name>
        <dbReference type="ChEBI" id="CHEBI:52617"/>
    </ligand>
</feature>
<dbReference type="Pfam" id="PF09171">
    <property type="entry name" value="AGOG"/>
    <property type="match status" value="1"/>
</dbReference>
<dbReference type="GO" id="GO:0006284">
    <property type="term" value="P:base-excision repair"/>
    <property type="evidence" value="ECO:0007669"/>
    <property type="project" value="UniProtKB-UniRule"/>
</dbReference>
<keyword evidence="1 6" id="KW-0227">DNA damage</keyword>
<dbReference type="GeneID" id="1476642"/>
<dbReference type="EC" id="3.2.2.-" evidence="6"/>
<evidence type="ECO:0000256" key="2">
    <source>
        <dbReference type="ARBA" id="ARBA00022769"/>
    </source>
</evidence>
<comment type="caution">
    <text evidence="6">Lacks conserved residue(s) required for the propagation of feature annotation.</text>
</comment>
<feature type="binding site" evidence="6">
    <location>
        <position position="209"/>
    </location>
    <ligand>
        <name>8-oxoguanine</name>
        <dbReference type="ChEBI" id="CHEBI:52617"/>
    </ligand>
</feature>
<dbReference type="InterPro" id="IPR016544">
    <property type="entry name" value="AGOG"/>
</dbReference>
<proteinExistence type="inferred from homology"/>
<feature type="binding site" evidence="6">
    <location>
        <position position="147"/>
    </location>
    <ligand>
        <name>8-oxoguanine</name>
        <dbReference type="ChEBI" id="CHEBI:52617"/>
    </ligand>
</feature>
<comment type="function">
    <text evidence="6">DNA repair enzyme that is part of the base excision repair (BER) pathway; protects from oxidative damage by removing the major product of DNA oxidation, 8-oxoguanine (GO), from single- and double-stranded DNA substrates.</text>
</comment>
<keyword evidence="4 6" id="KW-0234">DNA repair</keyword>
<dbReference type="EC" id="4.2.99.18" evidence="6"/>
<sequence length="242" mass="28614">MTVPTFLRKVTLREICVIEEYVDVQYRAIEALMDTLPSTDLVRLTVANALVSYQLSSSGEDWWREFSSYFRERRPRDIVREYARFLPRSRGNRRLIRQKLRRLHRAKAFLEELSWQDAKSYYRDMNRLRLDLARVLNADPESKTIVFTVKMFGYALRAITGRFRPYPFEIPIPVDARIERITRRITNDDPQLYWDSIARRTGIPPLHLDSILWVGTSRDPEVKRLLAKVLPKLIGELEMLGN</sequence>
<dbReference type="InterPro" id="IPR011257">
    <property type="entry name" value="DNA_glycosylase"/>
</dbReference>
<evidence type="ECO:0000256" key="1">
    <source>
        <dbReference type="ARBA" id="ARBA00022763"/>
    </source>
</evidence>
<accession>A0A832TCI0</accession>
<feature type="active site" evidence="6">
    <location>
        <position position="175"/>
    </location>
</feature>
<dbReference type="RefSeq" id="WP_011018911.1">
    <property type="nucleotide sequence ID" value="NZ_DUJS01000004.1"/>
</dbReference>
<dbReference type="GO" id="GO:0140078">
    <property type="term" value="F:class I DNA-(apurinic or apyrimidinic site) endonuclease activity"/>
    <property type="evidence" value="ECO:0007669"/>
    <property type="project" value="UniProtKB-EC"/>
</dbReference>